<dbReference type="Gene3D" id="1.10.1900.10">
    <property type="entry name" value="c-terminal domain of poly(a) binding protein"/>
    <property type="match status" value="1"/>
</dbReference>
<dbReference type="EMBL" id="CAJNNV010031662">
    <property type="protein sequence ID" value="CAE8637248.1"/>
    <property type="molecule type" value="Genomic_DNA"/>
</dbReference>
<proteinExistence type="predicted"/>
<feature type="compositionally biased region" description="Basic and acidic residues" evidence="5">
    <location>
        <begin position="412"/>
        <end position="422"/>
    </location>
</feature>
<evidence type="ECO:0000259" key="6">
    <source>
        <dbReference type="PROSITE" id="PS50103"/>
    </source>
</evidence>
<evidence type="ECO:0000256" key="5">
    <source>
        <dbReference type="SAM" id="MobiDB-lite"/>
    </source>
</evidence>
<evidence type="ECO:0000313" key="9">
    <source>
        <dbReference type="Proteomes" id="UP000654075"/>
    </source>
</evidence>
<dbReference type="Proteomes" id="UP000654075">
    <property type="component" value="Unassembled WGS sequence"/>
</dbReference>
<sequence length="1006" mass="108458">MAPSGACSAPAAAGSEGTETERRSIPVLSAERPGAEFFPQPSVQKCPGFLTGQFAQILGLSTRPELTGKVGRLLEFNKGTGRWRLLLDKGEHIRIKPEVMMHCEGPQESSLAGATQGFDMASSSAIVPSSGPVDIAVEGAGAYLKMSAQFGSLIDNCLLCHVAIWCACDTDSCYCLNCTLQEDKDCNYEVTQDDAKSTSDQGDELQRLLGYCGATQYFDIAATNDNSDNSNDNSNNNNAGKKYNSNNNNANDNDGQPGGPAAADPGSTAPPAAASLAAAPPAVQKQMIGEMLYPRIAKLQPELAGQITGMMLELDNSELLILLESDAQLKGKVDEALREYNSANNNAGNDKNNNNSGNNNNNVNDNDFASTNNNQDNDNDEVMPGDAKSTPDQNARGQQPQQPQQQQQQEQQEQKPQLERQQQHDVLTNGLDVATTPPGGTSTLPVAAGSEAAQAASECPALAEERFELEFFAEVSVKNQFDLLTNCPHYATTSPGGASSLPSPVPNVAGSEAAEAVSEDPAFTAERPGPEFFPEASGEKQVEVITYGVDVAATPPGGASSAGAAGSGMIETVRDRQAGSASSSASVPSSGATASSAIVTASPSPVGVDDNIVLTTNGESYNNNNINFDNNNKNNKDSVVNSHISKKQRKQRLQQLQLQQLHLHEQQERQQQDDLCQQQQQQLPLHQPYQREHPEQQPDAETPTLDEGTGTPAPAETYTRVDASRLWKRSSTSRRTTPRKENSFATANKFAELEDSGSEVGGEAIGTVHVSQDVFRSETDSHAPIPLTPPQPDVSLIGVVASEPQAPEAAGLADWRPRLGVATTTARYPQQQQQTRQPPLDAGRRWQVCASLSETHALSTYDTASLNGTGAIRDYNNNIDNYNYNNNGNFKTRRCFPHYRGTCSRGRQCSFAHSEAELLNNNNSQINFKPEICRNLIRGNCSFGFQCRFAHSEPELFSCNNNNNNNDLAVSHRSSRKQWVVVTRTAEQQQQPQTQQTVPHSLAEFE</sequence>
<reference evidence="8" key="1">
    <citation type="submission" date="2021-02" db="EMBL/GenBank/DDBJ databases">
        <authorList>
            <person name="Dougan E. K."/>
            <person name="Rhodes N."/>
            <person name="Thang M."/>
            <person name="Chan C."/>
        </authorList>
    </citation>
    <scope>NUCLEOTIDE SEQUENCE</scope>
</reference>
<dbReference type="PANTHER" id="PTHR36911:SF3">
    <property type="entry name" value="GATA ZINC FINGER DOMAIN-CONTAINING PROTEIN 4-RELATED"/>
    <property type="match status" value="1"/>
</dbReference>
<dbReference type="GO" id="GO:0003723">
    <property type="term" value="F:RNA binding"/>
    <property type="evidence" value="ECO:0007669"/>
    <property type="project" value="InterPro"/>
</dbReference>
<dbReference type="Pfam" id="PF00658">
    <property type="entry name" value="MLLE"/>
    <property type="match status" value="1"/>
</dbReference>
<organism evidence="8 9">
    <name type="scientific">Polarella glacialis</name>
    <name type="common">Dinoflagellate</name>
    <dbReference type="NCBI Taxonomy" id="89957"/>
    <lineage>
        <taxon>Eukaryota</taxon>
        <taxon>Sar</taxon>
        <taxon>Alveolata</taxon>
        <taxon>Dinophyceae</taxon>
        <taxon>Suessiales</taxon>
        <taxon>Suessiaceae</taxon>
        <taxon>Polarella</taxon>
    </lineage>
</organism>
<accession>A0A813HFV5</accession>
<feature type="compositionally biased region" description="Low complexity" evidence="5">
    <location>
        <begin position="398"/>
        <end position="411"/>
    </location>
</feature>
<feature type="domain" description="C3H1-type" evidence="6">
    <location>
        <begin position="889"/>
        <end position="916"/>
    </location>
</feature>
<feature type="region of interest" description="Disordered" evidence="5">
    <location>
        <begin position="1"/>
        <end position="23"/>
    </location>
</feature>
<dbReference type="SUPFAM" id="SSF90229">
    <property type="entry name" value="CCCH zinc finger"/>
    <property type="match status" value="2"/>
</dbReference>
<dbReference type="InterPro" id="IPR036053">
    <property type="entry name" value="PABP-dom"/>
</dbReference>
<evidence type="ECO:0000256" key="4">
    <source>
        <dbReference type="PROSITE-ProRule" id="PRU00723"/>
    </source>
</evidence>
<feature type="domain" description="PABC" evidence="7">
    <location>
        <begin position="268"/>
        <end position="345"/>
    </location>
</feature>
<dbReference type="SUPFAM" id="SSF63570">
    <property type="entry name" value="PABC (PABP) domain"/>
    <property type="match status" value="1"/>
</dbReference>
<dbReference type="Gene3D" id="3.30.1370.210">
    <property type="match status" value="1"/>
</dbReference>
<dbReference type="InterPro" id="IPR036855">
    <property type="entry name" value="Znf_CCCH_sf"/>
</dbReference>
<feature type="domain" description="C3H1-type" evidence="6">
    <location>
        <begin position="927"/>
        <end position="954"/>
    </location>
</feature>
<feature type="compositionally biased region" description="Low complexity" evidence="5">
    <location>
        <begin position="988"/>
        <end position="997"/>
    </location>
</feature>
<dbReference type="InterPro" id="IPR002004">
    <property type="entry name" value="PABP_HYD_C"/>
</dbReference>
<feature type="region of interest" description="Disordered" evidence="5">
    <location>
        <begin position="223"/>
        <end position="277"/>
    </location>
</feature>
<keyword evidence="2 4" id="KW-0863">Zinc-finger</keyword>
<feature type="compositionally biased region" description="Low complexity" evidence="5">
    <location>
        <begin position="224"/>
        <end position="277"/>
    </location>
</feature>
<keyword evidence="1 4" id="KW-0479">Metal-binding</keyword>
<feature type="zinc finger region" description="C3H1-type" evidence="4">
    <location>
        <begin position="927"/>
        <end position="954"/>
    </location>
</feature>
<dbReference type="SMART" id="SM00356">
    <property type="entry name" value="ZnF_C3H1"/>
    <property type="match status" value="2"/>
</dbReference>
<dbReference type="AlphaFoldDB" id="A0A813HFV5"/>
<feature type="compositionally biased region" description="Low complexity" evidence="5">
    <location>
        <begin position="342"/>
        <end position="374"/>
    </location>
</feature>
<dbReference type="PROSITE" id="PS51309">
    <property type="entry name" value="PABC"/>
    <property type="match status" value="1"/>
</dbReference>
<dbReference type="PANTHER" id="PTHR36911">
    <property type="entry name" value="LIM ZINC-BINDING DOMAIN-CONTAINING PROTEIN-RELATED"/>
    <property type="match status" value="1"/>
</dbReference>
<keyword evidence="3 4" id="KW-0862">Zinc</keyword>
<feature type="compositionally biased region" description="Low complexity" evidence="5">
    <location>
        <begin position="1"/>
        <end position="15"/>
    </location>
</feature>
<feature type="zinc finger region" description="C3H1-type" evidence="4">
    <location>
        <begin position="889"/>
        <end position="916"/>
    </location>
</feature>
<dbReference type="SMART" id="SM00517">
    <property type="entry name" value="PolyA"/>
    <property type="match status" value="1"/>
</dbReference>
<feature type="region of interest" description="Disordered" evidence="5">
    <location>
        <begin position="342"/>
        <end position="422"/>
    </location>
</feature>
<evidence type="ECO:0000256" key="2">
    <source>
        <dbReference type="ARBA" id="ARBA00022771"/>
    </source>
</evidence>
<dbReference type="GO" id="GO:0008270">
    <property type="term" value="F:zinc ion binding"/>
    <property type="evidence" value="ECO:0007669"/>
    <property type="project" value="UniProtKB-KW"/>
</dbReference>
<name>A0A813HFV5_POLGL</name>
<dbReference type="Pfam" id="PF00642">
    <property type="entry name" value="zf-CCCH"/>
    <property type="match status" value="1"/>
</dbReference>
<feature type="region of interest" description="Disordered" evidence="5">
    <location>
        <begin position="620"/>
        <end position="653"/>
    </location>
</feature>
<evidence type="ECO:0000313" key="8">
    <source>
        <dbReference type="EMBL" id="CAE8637248.1"/>
    </source>
</evidence>
<keyword evidence="9" id="KW-1185">Reference proteome</keyword>
<protein>
    <submittedName>
        <fullName evidence="8">Uncharacterized protein</fullName>
    </submittedName>
</protein>
<feature type="region of interest" description="Disordered" evidence="5">
    <location>
        <begin position="986"/>
        <end position="1006"/>
    </location>
</feature>
<feature type="compositionally biased region" description="Low complexity" evidence="5">
    <location>
        <begin position="622"/>
        <end position="642"/>
    </location>
</feature>
<feature type="region of interest" description="Disordered" evidence="5">
    <location>
        <begin position="690"/>
        <end position="745"/>
    </location>
</feature>
<dbReference type="InterPro" id="IPR000571">
    <property type="entry name" value="Znf_CCCH"/>
</dbReference>
<comment type="caution">
    <text evidence="8">The sequence shown here is derived from an EMBL/GenBank/DDBJ whole genome shotgun (WGS) entry which is preliminary data.</text>
</comment>
<evidence type="ECO:0000259" key="7">
    <source>
        <dbReference type="PROSITE" id="PS51309"/>
    </source>
</evidence>
<gene>
    <name evidence="8" type="ORF">PGLA1383_LOCUS52635</name>
</gene>
<feature type="region of interest" description="Disordered" evidence="5">
    <location>
        <begin position="430"/>
        <end position="449"/>
    </location>
</feature>
<dbReference type="PROSITE" id="PS50103">
    <property type="entry name" value="ZF_C3H1"/>
    <property type="match status" value="2"/>
</dbReference>
<evidence type="ECO:0000256" key="1">
    <source>
        <dbReference type="ARBA" id="ARBA00022723"/>
    </source>
</evidence>
<evidence type="ECO:0000256" key="3">
    <source>
        <dbReference type="ARBA" id="ARBA00022833"/>
    </source>
</evidence>